<name>A0A1C7ECX5_9BACL</name>
<dbReference type="KEGG" id="ppla:BBI15_15840"/>
<evidence type="ECO:0000313" key="2">
    <source>
        <dbReference type="Proteomes" id="UP000092650"/>
    </source>
</evidence>
<dbReference type="AlphaFoldDB" id="A0A1C7ECX5"/>
<dbReference type="RefSeq" id="WP_068872443.1">
    <property type="nucleotide sequence ID" value="NZ_CP016539.2"/>
</dbReference>
<dbReference type="Proteomes" id="UP000092650">
    <property type="component" value="Chromosome"/>
</dbReference>
<proteinExistence type="predicted"/>
<evidence type="ECO:0000313" key="1">
    <source>
        <dbReference type="EMBL" id="ANU21545.1"/>
    </source>
</evidence>
<protein>
    <submittedName>
        <fullName evidence="1">Uncharacterized protein</fullName>
    </submittedName>
</protein>
<organism evidence="1 2">
    <name type="scientific">Planococcus plakortidis</name>
    <dbReference type="NCBI Taxonomy" id="1038856"/>
    <lineage>
        <taxon>Bacteria</taxon>
        <taxon>Bacillati</taxon>
        <taxon>Bacillota</taxon>
        <taxon>Bacilli</taxon>
        <taxon>Bacillales</taxon>
        <taxon>Caryophanaceae</taxon>
        <taxon>Planococcus</taxon>
    </lineage>
</organism>
<accession>A0A1C7ECX5</accession>
<sequence>MKKWVGILLVLSSILVYWLWPKASIEKPIVVSAQVIESTNTMSVSYITTKQDDAHLMEVTVNGKGFYPPSQTNGETEEENMQIIRDLIAQNGYQLREATIELSDEELAYLMPENSSRTFLANVSFEDYSPIEADGILLLEEEAAEGKLEQDQLHYIFTAPEPMAISTIGHYSSSATVSWSRDGREVKLPLAMEKGDTLDIHFHGPYQMGETDGLLLEIQTTDDNYYTRHLRETVQLPDGYLKQLVNEQR</sequence>
<dbReference type="EMBL" id="CP016539">
    <property type="protein sequence ID" value="ANU21545.1"/>
    <property type="molecule type" value="Genomic_DNA"/>
</dbReference>
<dbReference type="OrthoDB" id="2452995at2"/>
<keyword evidence="2" id="KW-1185">Reference proteome</keyword>
<reference evidence="1" key="1">
    <citation type="submission" date="2016-10" db="EMBL/GenBank/DDBJ databases">
        <authorList>
            <person name="See-Too W.S."/>
        </authorList>
    </citation>
    <scope>NUCLEOTIDE SEQUENCE [LARGE SCALE GENOMIC DNA]</scope>
    <source>
        <strain evidence="1">DSM 23997</strain>
    </source>
</reference>
<gene>
    <name evidence="1" type="ORF">BBI15_15840</name>
</gene>